<feature type="domain" description="DUSP" evidence="4">
    <location>
        <begin position="222"/>
        <end position="332"/>
    </location>
</feature>
<dbReference type="PROSITE" id="PS50096">
    <property type="entry name" value="IQ"/>
    <property type="match status" value="1"/>
</dbReference>
<dbReference type="PROSITE" id="PS51283">
    <property type="entry name" value="DUSP"/>
    <property type="match status" value="2"/>
</dbReference>
<reference evidence="5" key="1">
    <citation type="submission" date="2022-07" db="EMBL/GenBank/DDBJ databases">
        <title>Genome analysis of Parmales, a sister group of diatoms, reveals the evolutionary specialization of diatoms from phago-mixotrophs to photoautotrophs.</title>
        <authorList>
            <person name="Ban H."/>
            <person name="Sato S."/>
            <person name="Yoshikawa S."/>
            <person name="Kazumasa Y."/>
            <person name="Nakamura Y."/>
            <person name="Ichinomiya M."/>
            <person name="Saitoh K."/>
            <person name="Sato N."/>
            <person name="Blanc-Mathieu R."/>
            <person name="Endo H."/>
            <person name="Kuwata A."/>
            <person name="Ogata H."/>
        </authorList>
    </citation>
    <scope>NUCLEOTIDE SEQUENCE</scope>
</reference>
<name>A0A9W7DU65_9STRA</name>
<dbReference type="SUPFAM" id="SSF49562">
    <property type="entry name" value="C2 domain (Calcium/lipid-binding domain, CaLB)"/>
    <property type="match status" value="1"/>
</dbReference>
<sequence length="928" mass="103924">MAPRKKKKKSWTKVLRDIVKPKKKEKKTKKKTEKEKKQEAAAAAEEERLRKLKAELNSVIILDDSSKDLPSTSPRYIVSLKFLQAWLGYTMYDNGVRPHACDNVPLLNYSSRLKKFAGKEKLLLNVHYRHVNQATWNTFERYYSKSGPTIKCPLSSIEDTASWTVVNQRTAKKMYKDSLLLSKVAAKKQSRRERKMNKLGSFSKSNTVKASYIDAGGCLFNVDVGDVLGLVLSLSEALGGGKEGEGGCDRVLSKRWTEAYVKFALGVELRFPDSLTNGELLQEEDSIIGKTWKRRQNMLAGRDYVLVTEATWKVVCSFLPGSGPEIIERGEAWKIDENFMLRVHMGAVAVPLDSLRSHADSAAVTFFTNPLKRKEIEEKEKLDLKLKEEQQEAEAIALVGGALGRGVEGRRKSAAEDCKFKHDELMQKEAALVFSMGERNRVRSVTGRLREREGASEEEVREEAASEIQVWWKVTWVRKRKERARKEKEVAYEHWAATKLQSVWKVKRAKGRVEQLKKERQRLKEEMSALKVEAMFRTHLAKKAMRKRVHDKELEGAAGMITRVWRGKTARKDLKSKSDASTKLIKAVRMMLLKKKVNGIRRLLDTVPLRIKVYNCIAVGDGDGEEEEEGVGRKSRLSLTGGRMSAIMKRSPLRSPLGKSGGPPDPRVYVSGFGGDDMTSLCLTKTSAKRKTHNPIFNETLVVCGKGLSGNGVLSMTVLDHDKISTHRFVGQAIMDLNNVLPDWYFATGNKRSLLCESVSLKGYKLPIPEYDGKGSMKIRNVDKEGSGKMTVEYLPLSPSDSHCGFLDISGITSNFSVGLGGGGGGGNNWERKWAVLLGGRLTVHQSPWRLNDISWSIKGVDMEDFSVAVVEGVEGEKGGGGQGIGVIHEIMVKLRSKKTPYKMRTTDELFVFKLTKEFKVGKKSALA</sequence>
<organism evidence="5 6">
    <name type="scientific">Triparma retinervis</name>
    <dbReference type="NCBI Taxonomy" id="2557542"/>
    <lineage>
        <taxon>Eukaryota</taxon>
        <taxon>Sar</taxon>
        <taxon>Stramenopiles</taxon>
        <taxon>Ochrophyta</taxon>
        <taxon>Bolidophyceae</taxon>
        <taxon>Parmales</taxon>
        <taxon>Triparmaceae</taxon>
        <taxon>Triparma</taxon>
    </lineage>
</organism>
<evidence type="ECO:0008006" key="7">
    <source>
        <dbReference type="Google" id="ProtNLM"/>
    </source>
</evidence>
<feature type="compositionally biased region" description="Basic residues" evidence="2">
    <location>
        <begin position="1"/>
        <end position="11"/>
    </location>
</feature>
<keyword evidence="6" id="KW-1185">Reference proteome</keyword>
<evidence type="ECO:0000313" key="6">
    <source>
        <dbReference type="Proteomes" id="UP001165082"/>
    </source>
</evidence>
<comment type="caution">
    <text evidence="5">The sequence shown here is derived from an EMBL/GenBank/DDBJ whole genome shotgun (WGS) entry which is preliminary data.</text>
</comment>
<dbReference type="Proteomes" id="UP001165082">
    <property type="component" value="Unassembled WGS sequence"/>
</dbReference>
<keyword evidence="1" id="KW-0175">Coiled coil</keyword>
<proteinExistence type="predicted"/>
<feature type="domain" description="C2" evidence="3">
    <location>
        <begin position="623"/>
        <end position="751"/>
    </location>
</feature>
<dbReference type="Pfam" id="PF06337">
    <property type="entry name" value="DUSP"/>
    <property type="match status" value="1"/>
</dbReference>
<evidence type="ECO:0000256" key="2">
    <source>
        <dbReference type="SAM" id="MobiDB-lite"/>
    </source>
</evidence>
<evidence type="ECO:0000256" key="1">
    <source>
        <dbReference type="SAM" id="Coils"/>
    </source>
</evidence>
<dbReference type="EMBL" id="BRXZ01000824">
    <property type="protein sequence ID" value="GMH55052.1"/>
    <property type="molecule type" value="Genomic_DNA"/>
</dbReference>
<dbReference type="InterPro" id="IPR000008">
    <property type="entry name" value="C2_dom"/>
</dbReference>
<accession>A0A9W7DU65</accession>
<dbReference type="InterPro" id="IPR035927">
    <property type="entry name" value="DUSP-like_sf"/>
</dbReference>
<evidence type="ECO:0000259" key="4">
    <source>
        <dbReference type="PROSITE" id="PS51283"/>
    </source>
</evidence>
<feature type="region of interest" description="Disordered" evidence="2">
    <location>
        <begin position="1"/>
        <end position="42"/>
    </location>
</feature>
<dbReference type="CDD" id="cd00030">
    <property type="entry name" value="C2"/>
    <property type="match status" value="1"/>
</dbReference>
<feature type="compositionally biased region" description="Basic and acidic residues" evidence="2">
    <location>
        <begin position="32"/>
        <end position="42"/>
    </location>
</feature>
<dbReference type="InterPro" id="IPR035892">
    <property type="entry name" value="C2_domain_sf"/>
</dbReference>
<dbReference type="OrthoDB" id="195679at2759"/>
<evidence type="ECO:0000313" key="5">
    <source>
        <dbReference type="EMBL" id="GMH55052.1"/>
    </source>
</evidence>
<feature type="coiled-coil region" evidence="1">
    <location>
        <begin position="506"/>
        <end position="533"/>
    </location>
</feature>
<evidence type="ECO:0000259" key="3">
    <source>
        <dbReference type="PROSITE" id="PS50004"/>
    </source>
</evidence>
<dbReference type="Gene3D" id="3.30.2230.10">
    <property type="entry name" value="DUSP-like"/>
    <property type="match status" value="1"/>
</dbReference>
<dbReference type="AlphaFoldDB" id="A0A9W7DU65"/>
<dbReference type="Gene3D" id="2.60.40.150">
    <property type="entry name" value="C2 domain"/>
    <property type="match status" value="1"/>
</dbReference>
<dbReference type="PROSITE" id="PS50004">
    <property type="entry name" value="C2"/>
    <property type="match status" value="1"/>
</dbReference>
<dbReference type="InterPro" id="IPR006615">
    <property type="entry name" value="Pept_C19_DUSP"/>
</dbReference>
<feature type="compositionally biased region" description="Basic residues" evidence="2">
    <location>
        <begin position="21"/>
        <end position="31"/>
    </location>
</feature>
<gene>
    <name evidence="5" type="ORF">TrRE_jg12387</name>
</gene>
<dbReference type="Pfam" id="PF00168">
    <property type="entry name" value="C2"/>
    <property type="match status" value="1"/>
</dbReference>
<protein>
    <recommendedName>
        <fullName evidence="7">C2 domain-containing protein</fullName>
    </recommendedName>
</protein>
<dbReference type="SUPFAM" id="SSF143791">
    <property type="entry name" value="DUSP-like"/>
    <property type="match status" value="2"/>
</dbReference>
<feature type="domain" description="DUSP" evidence="4">
    <location>
        <begin position="40"/>
        <end position="155"/>
    </location>
</feature>
<dbReference type="GO" id="GO:0004843">
    <property type="term" value="F:cysteine-type deubiquitinase activity"/>
    <property type="evidence" value="ECO:0007669"/>
    <property type="project" value="InterPro"/>
</dbReference>